<dbReference type="Gene3D" id="6.10.250.660">
    <property type="match status" value="1"/>
</dbReference>
<sequence>MTIFLVILAALLVVGTAVIASGRSLRRPGGLKPRRRTADGTGRRTGGWSAVIREDLGLVAPVAPLPPVLLPGSVSAQDVDAVRFGLGMRGYRMDQVDEVLDRLAAAIAERDAEIEHLRLHLTEQGMVR</sequence>
<accession>A0A4S5E3N3</accession>
<protein>
    <submittedName>
        <fullName evidence="1">DivIVA domain-containing protein</fullName>
    </submittedName>
</protein>
<dbReference type="NCBIfam" id="TIGR03544">
    <property type="entry name" value="DivI1A_domain"/>
    <property type="match status" value="1"/>
</dbReference>
<keyword evidence="2" id="KW-1185">Reference proteome</keyword>
<proteinExistence type="predicted"/>
<organism evidence="1 2">
    <name type="scientific">Arthrobacter echini</name>
    <dbReference type="NCBI Taxonomy" id="1529066"/>
    <lineage>
        <taxon>Bacteria</taxon>
        <taxon>Bacillati</taxon>
        <taxon>Actinomycetota</taxon>
        <taxon>Actinomycetes</taxon>
        <taxon>Micrococcales</taxon>
        <taxon>Micrococcaceae</taxon>
        <taxon>Arthrobacter</taxon>
    </lineage>
</organism>
<dbReference type="AlphaFoldDB" id="A0A4S5E3N3"/>
<evidence type="ECO:0000313" key="1">
    <source>
        <dbReference type="EMBL" id="THJ66038.1"/>
    </source>
</evidence>
<dbReference type="Proteomes" id="UP000305233">
    <property type="component" value="Unassembled WGS sequence"/>
</dbReference>
<dbReference type="RefSeq" id="WP_136454685.1">
    <property type="nucleotide sequence ID" value="NZ_SSWH01000008.1"/>
</dbReference>
<dbReference type="InterPro" id="IPR019933">
    <property type="entry name" value="DivIVA_domain"/>
</dbReference>
<gene>
    <name evidence="1" type="ORF">E8P82_10420</name>
</gene>
<name>A0A4S5E3N3_9MICC</name>
<comment type="caution">
    <text evidence="1">The sequence shown here is derived from an EMBL/GenBank/DDBJ whole genome shotgun (WGS) entry which is preliminary data.</text>
</comment>
<reference evidence="1 2" key="1">
    <citation type="submission" date="2019-04" db="EMBL/GenBank/DDBJ databases">
        <authorList>
            <person name="Liu Q."/>
            <person name="Xin Y.-H."/>
        </authorList>
    </citation>
    <scope>NUCLEOTIDE SEQUENCE [LARGE SCALE GENOMIC DNA]</scope>
    <source>
        <strain evidence="1 2">AM23</strain>
    </source>
</reference>
<evidence type="ECO:0000313" key="2">
    <source>
        <dbReference type="Proteomes" id="UP000305233"/>
    </source>
</evidence>
<dbReference type="EMBL" id="SSWH01000008">
    <property type="protein sequence ID" value="THJ66038.1"/>
    <property type="molecule type" value="Genomic_DNA"/>
</dbReference>